<proteinExistence type="predicted"/>
<dbReference type="InterPro" id="IPR010730">
    <property type="entry name" value="HET"/>
</dbReference>
<evidence type="ECO:0000313" key="3">
    <source>
        <dbReference type="Proteomes" id="UP000660729"/>
    </source>
</evidence>
<evidence type="ECO:0000259" key="1">
    <source>
        <dbReference type="Pfam" id="PF06985"/>
    </source>
</evidence>
<reference evidence="2" key="1">
    <citation type="submission" date="2020-04" db="EMBL/GenBank/DDBJ databases">
        <title>Draft genome resource of the tomato pathogen Pseudocercospora fuligena.</title>
        <authorList>
            <person name="Zaccaron A."/>
        </authorList>
    </citation>
    <scope>NUCLEOTIDE SEQUENCE</scope>
    <source>
        <strain evidence="2">PF001</strain>
    </source>
</reference>
<dbReference type="Proteomes" id="UP000660729">
    <property type="component" value="Unassembled WGS sequence"/>
</dbReference>
<dbReference type="AlphaFoldDB" id="A0A8H6RVJ8"/>
<feature type="domain" description="Heterokaryon incompatibility" evidence="1">
    <location>
        <begin position="66"/>
        <end position="211"/>
    </location>
</feature>
<comment type="caution">
    <text evidence="2">The sequence shown here is derived from an EMBL/GenBank/DDBJ whole genome shotgun (WGS) entry which is preliminary data.</text>
</comment>
<dbReference type="PANTHER" id="PTHR24148">
    <property type="entry name" value="ANKYRIN REPEAT DOMAIN-CONTAINING PROTEIN 39 HOMOLOG-RELATED"/>
    <property type="match status" value="1"/>
</dbReference>
<protein>
    <recommendedName>
        <fullName evidence="1">Heterokaryon incompatibility domain-containing protein</fullName>
    </recommendedName>
</protein>
<dbReference type="EMBL" id="JABCIY010000003">
    <property type="protein sequence ID" value="KAF7198212.1"/>
    <property type="molecule type" value="Genomic_DNA"/>
</dbReference>
<accession>A0A8H6RVJ8</accession>
<gene>
    <name evidence="2" type="ORF">HII31_00568</name>
</gene>
<dbReference type="InterPro" id="IPR052895">
    <property type="entry name" value="HetReg/Transcr_Mod"/>
</dbReference>
<name>A0A8H6RVJ8_9PEZI</name>
<sequence length="364" mass="40785">MPINASQTSGFGSVVEIDCAKLPLHDATKQIRLLHFGRNALFGLSCSLTVHDLDGAMEYTPSPMLWGSRNDKRQISLNGVENAIGTNYYDALLQTRPYDPATPIWVDSICIIQADSNEKSARITAMVTIFSKPRRVFACVGPESESNRALMRTGKQKHLSRLLDPGLLLGSPELDNFVRSRTYALVCKLAEAVTAFCNSLPYWERLWVAQELYEARGRASILCDNSDLHWTASQKILCLTETYFVFTQTARPAGTRLPPHLHAMTNMVNTRDEVLFPEILASACILKCRDSRDRIYGILRLIDWQAEELKPLFPDYRLTKLELVVQALRQAPRKTLTNAETIARAMDVDIDGGALLAQVKLPTM</sequence>
<evidence type="ECO:0000313" key="2">
    <source>
        <dbReference type="EMBL" id="KAF7198212.1"/>
    </source>
</evidence>
<dbReference type="Pfam" id="PF06985">
    <property type="entry name" value="HET"/>
    <property type="match status" value="1"/>
</dbReference>
<dbReference type="OrthoDB" id="3695432at2759"/>
<dbReference type="PANTHER" id="PTHR24148:SF73">
    <property type="entry name" value="HET DOMAIN PROTEIN (AFU_ORTHOLOGUE AFUA_8G01020)"/>
    <property type="match status" value="1"/>
</dbReference>
<organism evidence="2 3">
    <name type="scientific">Pseudocercospora fuligena</name>
    <dbReference type="NCBI Taxonomy" id="685502"/>
    <lineage>
        <taxon>Eukaryota</taxon>
        <taxon>Fungi</taxon>
        <taxon>Dikarya</taxon>
        <taxon>Ascomycota</taxon>
        <taxon>Pezizomycotina</taxon>
        <taxon>Dothideomycetes</taxon>
        <taxon>Dothideomycetidae</taxon>
        <taxon>Mycosphaerellales</taxon>
        <taxon>Mycosphaerellaceae</taxon>
        <taxon>Pseudocercospora</taxon>
    </lineage>
</organism>
<keyword evidence="3" id="KW-1185">Reference proteome</keyword>